<organism evidence="2 3">
    <name type="scientific">Psychroflexus torquis (strain ATCC 700755 / CIP 106069 / ACAM 623)</name>
    <dbReference type="NCBI Taxonomy" id="313595"/>
    <lineage>
        <taxon>Bacteria</taxon>
        <taxon>Pseudomonadati</taxon>
        <taxon>Bacteroidota</taxon>
        <taxon>Flavobacteriia</taxon>
        <taxon>Flavobacteriales</taxon>
        <taxon>Flavobacteriaceae</taxon>
        <taxon>Psychroflexus</taxon>
    </lineage>
</organism>
<evidence type="ECO:0008006" key="4">
    <source>
        <dbReference type="Google" id="ProtNLM"/>
    </source>
</evidence>
<evidence type="ECO:0000256" key="1">
    <source>
        <dbReference type="SAM" id="SignalP"/>
    </source>
</evidence>
<evidence type="ECO:0000313" key="3">
    <source>
        <dbReference type="Proteomes" id="UP000008514"/>
    </source>
</evidence>
<dbReference type="Proteomes" id="UP000008514">
    <property type="component" value="Chromosome"/>
</dbReference>
<dbReference type="AlphaFoldDB" id="K4IJ48"/>
<dbReference type="HOGENOM" id="CLU_150593_0_0_10"/>
<proteinExistence type="predicted"/>
<dbReference type="eggNOG" id="ENOG5033BNR">
    <property type="taxonomic scope" value="Bacteria"/>
</dbReference>
<feature type="signal peptide" evidence="1">
    <location>
        <begin position="1"/>
        <end position="19"/>
    </location>
</feature>
<dbReference type="EMBL" id="CP003879">
    <property type="protein sequence ID" value="AFU69121.1"/>
    <property type="molecule type" value="Genomic_DNA"/>
</dbReference>
<accession>K4IJ48</accession>
<sequence length="144" mass="16274">MKLYLFLLGVLSITCSLNAQNSEKNTTETEKKIEVPEILTKVNLLDHIEVGAYTLTFTAVESDGRCPKQVTCVWPGEANIVIEINDGTDAEQHRISIPALGFHREIFSTDSHKVYLKNIEPYPIKPDDKLEAYKLMLKIEPQTL</sequence>
<dbReference type="RefSeq" id="WP_015024696.1">
    <property type="nucleotide sequence ID" value="NC_018721.1"/>
</dbReference>
<keyword evidence="1" id="KW-0732">Signal</keyword>
<gene>
    <name evidence="2" type="ordered locus">P700755_002342</name>
</gene>
<reference evidence="2" key="2">
    <citation type="submission" date="2012-09" db="EMBL/GenBank/DDBJ databases">
        <title>The complete sequence of Psychroflexus torquis an extreme psychrophile from sea-ice that is stimulated by light.</title>
        <authorList>
            <person name="Feng S."/>
            <person name="Powell S.M."/>
            <person name="Bowman J.P."/>
        </authorList>
    </citation>
    <scope>NUCLEOTIDE SEQUENCE [LARGE SCALE GENOMIC DNA]</scope>
    <source>
        <strain evidence="2">ATCC 700755</strain>
    </source>
</reference>
<dbReference type="OrthoDB" id="163809at2"/>
<dbReference type="STRING" id="313595.P700755_002342"/>
<keyword evidence="3" id="KW-1185">Reference proteome</keyword>
<name>K4IJ48_PSYTT</name>
<feature type="chain" id="PRO_5003877546" description="Secreted protein" evidence="1">
    <location>
        <begin position="20"/>
        <end position="144"/>
    </location>
</feature>
<evidence type="ECO:0000313" key="2">
    <source>
        <dbReference type="EMBL" id="AFU69121.1"/>
    </source>
</evidence>
<reference evidence="2" key="1">
    <citation type="submission" date="2006-03" db="EMBL/GenBank/DDBJ databases">
        <authorList>
            <person name="Bowman J."/>
            <person name="Ferriera S."/>
            <person name="Johnson J."/>
            <person name="Kravitz S."/>
            <person name="Halpern A."/>
            <person name="Remington K."/>
            <person name="Beeson K."/>
            <person name="Tran B."/>
            <person name="Rogers Y.-H."/>
            <person name="Friedman R."/>
            <person name="Venter J.C."/>
        </authorList>
    </citation>
    <scope>NUCLEOTIDE SEQUENCE [LARGE SCALE GENOMIC DNA]</scope>
    <source>
        <strain evidence="2">ATCC 700755</strain>
    </source>
</reference>
<dbReference type="KEGG" id="ptq:P700755_002342"/>
<protein>
    <recommendedName>
        <fullName evidence="4">Secreted protein</fullName>
    </recommendedName>
</protein>